<evidence type="ECO:0000313" key="7">
    <source>
        <dbReference type="Proteomes" id="UP001430755"/>
    </source>
</evidence>
<dbReference type="CDD" id="cd01106">
    <property type="entry name" value="HTH_TipAL-Mta"/>
    <property type="match status" value="1"/>
</dbReference>
<keyword evidence="1" id="KW-0678">Repressor</keyword>
<evidence type="ECO:0000256" key="3">
    <source>
        <dbReference type="ARBA" id="ARBA00023125"/>
    </source>
</evidence>
<dbReference type="InterPro" id="IPR009061">
    <property type="entry name" value="DNA-bd_dom_put_sf"/>
</dbReference>
<keyword evidence="4" id="KW-0804">Transcription</keyword>
<organism evidence="6 7">
    <name type="scientific">Adlercreutzia faecimuris</name>
    <dbReference type="NCBI Taxonomy" id="2897341"/>
    <lineage>
        <taxon>Bacteria</taxon>
        <taxon>Bacillati</taxon>
        <taxon>Actinomycetota</taxon>
        <taxon>Coriobacteriia</taxon>
        <taxon>Eggerthellales</taxon>
        <taxon>Eggerthellaceae</taxon>
        <taxon>Adlercreutzia</taxon>
    </lineage>
</organism>
<evidence type="ECO:0000313" key="6">
    <source>
        <dbReference type="EMBL" id="MCI2241399.1"/>
    </source>
</evidence>
<evidence type="ECO:0000256" key="1">
    <source>
        <dbReference type="ARBA" id="ARBA00022491"/>
    </source>
</evidence>
<dbReference type="InterPro" id="IPR000551">
    <property type="entry name" value="MerR-type_HTH_dom"/>
</dbReference>
<keyword evidence="3" id="KW-0238">DNA-binding</keyword>
<protein>
    <submittedName>
        <fullName evidence="6">MerR family transcriptional regulator</fullName>
    </submittedName>
</protein>
<reference evidence="6" key="1">
    <citation type="submission" date="2021-11" db="EMBL/GenBank/DDBJ databases">
        <title>A Novel Adlercreutzia Species, isolated from a Allomyrina dichotoma larva feces.</title>
        <authorList>
            <person name="Suh M.K."/>
        </authorList>
    </citation>
    <scope>NUCLEOTIDE SEQUENCE</scope>
    <source>
        <strain evidence="6">JBNU-10</strain>
    </source>
</reference>
<dbReference type="PANTHER" id="PTHR30204:SF69">
    <property type="entry name" value="MERR-FAMILY TRANSCRIPTIONAL REGULATOR"/>
    <property type="match status" value="1"/>
</dbReference>
<evidence type="ECO:0000256" key="4">
    <source>
        <dbReference type="ARBA" id="ARBA00023163"/>
    </source>
</evidence>
<feature type="domain" description="HTH merR-type" evidence="5">
    <location>
        <begin position="28"/>
        <end position="100"/>
    </location>
</feature>
<sequence length="405" mass="44344">MTDGRNQSNTWKGRPALFVHGQPEDGRLMTAGEVARLADVSPRTLQHYDDIGLLCPRRSGQGVANNRKLYDEGDIDRLGRIIALKEYGFTLAEIKGVIDAGDGAILAVFDEKLAALRRREAELRDLILFARFLALTESDLIEGLIAGPAVIDDLADAARLLPPYEHGRRWDDEMATPEERAVAFLALDKIIEEFREAGTAGGFAPFERMVALLSSWWDLYVHPYDELGILGWWALFEDERPIAAEVERVGGEAMCATVETAFFLVFLRRFMDEAAPLVPLAAAAWKHDLASKGAAVARPLVAEARSREAAEELAWLIGRMTGGFYVKNGPVSEASGRAGYARLRERILRFAGNALDDGEIMTLIDPEGAIGIDAGELQVAADAVVRAVEAGAGGRDPSWWEGLRD</sequence>
<dbReference type="RefSeq" id="WP_242163525.1">
    <property type="nucleotide sequence ID" value="NZ_JAJMLW010000001.1"/>
</dbReference>
<dbReference type="Gene3D" id="1.10.1660.10">
    <property type="match status" value="1"/>
</dbReference>
<dbReference type="Proteomes" id="UP001430755">
    <property type="component" value="Unassembled WGS sequence"/>
</dbReference>
<dbReference type="InterPro" id="IPR047057">
    <property type="entry name" value="MerR_fam"/>
</dbReference>
<dbReference type="PANTHER" id="PTHR30204">
    <property type="entry name" value="REDOX-CYCLING DRUG-SENSING TRANSCRIPTIONAL ACTIVATOR SOXR"/>
    <property type="match status" value="1"/>
</dbReference>
<evidence type="ECO:0000256" key="2">
    <source>
        <dbReference type="ARBA" id="ARBA00023015"/>
    </source>
</evidence>
<gene>
    <name evidence="6" type="ORF">LPT13_03405</name>
</gene>
<keyword evidence="7" id="KW-1185">Reference proteome</keyword>
<dbReference type="Pfam" id="PF13411">
    <property type="entry name" value="MerR_1"/>
    <property type="match status" value="1"/>
</dbReference>
<comment type="caution">
    <text evidence="6">The sequence shown here is derived from an EMBL/GenBank/DDBJ whole genome shotgun (WGS) entry which is preliminary data.</text>
</comment>
<keyword evidence="2" id="KW-0805">Transcription regulation</keyword>
<name>A0ABS9WEV9_9ACTN</name>
<dbReference type="EMBL" id="JAJMLW010000001">
    <property type="protein sequence ID" value="MCI2241399.1"/>
    <property type="molecule type" value="Genomic_DNA"/>
</dbReference>
<dbReference type="SUPFAM" id="SSF46955">
    <property type="entry name" value="Putative DNA-binding domain"/>
    <property type="match status" value="1"/>
</dbReference>
<proteinExistence type="predicted"/>
<dbReference type="PROSITE" id="PS50937">
    <property type="entry name" value="HTH_MERR_2"/>
    <property type="match status" value="1"/>
</dbReference>
<dbReference type="SMART" id="SM00422">
    <property type="entry name" value="HTH_MERR"/>
    <property type="match status" value="1"/>
</dbReference>
<evidence type="ECO:0000259" key="5">
    <source>
        <dbReference type="PROSITE" id="PS50937"/>
    </source>
</evidence>
<accession>A0ABS9WEV9</accession>